<name>A0A5Q0H2E7_SACSY</name>
<proteinExistence type="predicted"/>
<dbReference type="RefSeq" id="WP_033434901.1">
    <property type="nucleotide sequence ID" value="NZ_CP034550.1"/>
</dbReference>
<evidence type="ECO:0000313" key="4">
    <source>
        <dbReference type="Proteomes" id="UP000325787"/>
    </source>
</evidence>
<gene>
    <name evidence="3" type="ORF">EKG83_26100</name>
</gene>
<dbReference type="OrthoDB" id="3436020at2"/>
<dbReference type="AlphaFoldDB" id="A0A5Q0H2E7"/>
<protein>
    <recommendedName>
        <fullName evidence="2">DUF5753 domain-containing protein</fullName>
    </recommendedName>
</protein>
<evidence type="ECO:0000259" key="2">
    <source>
        <dbReference type="Pfam" id="PF19054"/>
    </source>
</evidence>
<dbReference type="SUPFAM" id="SSF47413">
    <property type="entry name" value="lambda repressor-like DNA-binding domains"/>
    <property type="match status" value="1"/>
</dbReference>
<dbReference type="GO" id="GO:0003677">
    <property type="term" value="F:DNA binding"/>
    <property type="evidence" value="ECO:0007669"/>
    <property type="project" value="InterPro"/>
</dbReference>
<accession>A0A5Q0H2E7</accession>
<dbReference type="Pfam" id="PF19054">
    <property type="entry name" value="DUF5753"/>
    <property type="match status" value="1"/>
</dbReference>
<keyword evidence="4" id="KW-1185">Reference proteome</keyword>
<dbReference type="InterPro" id="IPR010982">
    <property type="entry name" value="Lambda_DNA-bd_dom_sf"/>
</dbReference>
<dbReference type="EMBL" id="CP034550">
    <property type="protein sequence ID" value="QFZ20427.1"/>
    <property type="molecule type" value="Genomic_DNA"/>
</dbReference>
<feature type="region of interest" description="Disordered" evidence="1">
    <location>
        <begin position="282"/>
        <end position="308"/>
    </location>
</feature>
<feature type="compositionally biased region" description="Low complexity" evidence="1">
    <location>
        <begin position="286"/>
        <end position="301"/>
    </location>
</feature>
<feature type="domain" description="DUF5753" evidence="2">
    <location>
        <begin position="100"/>
        <end position="277"/>
    </location>
</feature>
<organism evidence="3 4">
    <name type="scientific">Saccharothrix syringae</name>
    <name type="common">Nocardiopsis syringae</name>
    <dbReference type="NCBI Taxonomy" id="103733"/>
    <lineage>
        <taxon>Bacteria</taxon>
        <taxon>Bacillati</taxon>
        <taxon>Actinomycetota</taxon>
        <taxon>Actinomycetes</taxon>
        <taxon>Pseudonocardiales</taxon>
        <taxon>Pseudonocardiaceae</taxon>
        <taxon>Saccharothrix</taxon>
    </lineage>
</organism>
<dbReference type="Pfam" id="PF13560">
    <property type="entry name" value="HTH_31"/>
    <property type="match status" value="1"/>
</dbReference>
<dbReference type="KEGG" id="ssyi:EKG83_26100"/>
<sequence>MLNEGGSAQRRELGRELRRARLASQVTVKQLLSVMGWTDGMLHHLERGRRGTNPLDVARLLGACHSDLPTHARVHHLLQEPAADHVVRAHPALAPDDLAMLAAHEDIATTITIYSRLRIPDLVQTEDYARAVLAHLPDAARRVDLRMARQQRLLDRTPAPTVTVYLHEAALGRAALGSLGDDTIAHGQLLALAPRHDDHPWRIRLVPDIPEAPPWAWTLMPWSWTLMTFPEPIRTLTYSETPTATVFTEGDEHVYPPQLDLLDRIALSRTATTTRLRLLAEELHAPEPTTGATATPSTTPSPDRPEAP</sequence>
<evidence type="ECO:0000256" key="1">
    <source>
        <dbReference type="SAM" id="MobiDB-lite"/>
    </source>
</evidence>
<dbReference type="Proteomes" id="UP000325787">
    <property type="component" value="Chromosome"/>
</dbReference>
<evidence type="ECO:0000313" key="3">
    <source>
        <dbReference type="EMBL" id="QFZ20427.1"/>
    </source>
</evidence>
<dbReference type="InterPro" id="IPR043917">
    <property type="entry name" value="DUF5753"/>
</dbReference>
<dbReference type="Gene3D" id="1.10.260.40">
    <property type="entry name" value="lambda repressor-like DNA-binding domains"/>
    <property type="match status" value="1"/>
</dbReference>
<reference evidence="4" key="1">
    <citation type="journal article" date="2021" name="Curr. Microbiol.">
        <title>Complete genome of nocamycin-producing strain Saccharothrix syringae NRRL B-16468 reveals the biosynthetic potential for secondary metabolites.</title>
        <authorList>
            <person name="Mo X."/>
            <person name="Yang S."/>
        </authorList>
    </citation>
    <scope>NUCLEOTIDE SEQUENCE [LARGE SCALE GENOMIC DNA]</scope>
    <source>
        <strain evidence="4">ATCC 51364 / DSM 43886 / JCM 6844 / KCTC 9398 / NBRC 14523 / NRRL B-16468 / INA 2240</strain>
    </source>
</reference>